<evidence type="ECO:0000256" key="1">
    <source>
        <dbReference type="SAM" id="MobiDB-lite"/>
    </source>
</evidence>
<comment type="caution">
    <text evidence="2">The sequence shown here is derived from an EMBL/GenBank/DDBJ whole genome shotgun (WGS) entry which is preliminary data.</text>
</comment>
<accession>A0AAP0GEN4</accession>
<organism evidence="2 3">
    <name type="scientific">Platanthera zijinensis</name>
    <dbReference type="NCBI Taxonomy" id="2320716"/>
    <lineage>
        <taxon>Eukaryota</taxon>
        <taxon>Viridiplantae</taxon>
        <taxon>Streptophyta</taxon>
        <taxon>Embryophyta</taxon>
        <taxon>Tracheophyta</taxon>
        <taxon>Spermatophyta</taxon>
        <taxon>Magnoliopsida</taxon>
        <taxon>Liliopsida</taxon>
        <taxon>Asparagales</taxon>
        <taxon>Orchidaceae</taxon>
        <taxon>Orchidoideae</taxon>
        <taxon>Orchideae</taxon>
        <taxon>Orchidinae</taxon>
        <taxon>Platanthera</taxon>
    </lineage>
</organism>
<keyword evidence="3" id="KW-1185">Reference proteome</keyword>
<dbReference type="EMBL" id="JBBWWQ010000002">
    <property type="protein sequence ID" value="KAK8954941.1"/>
    <property type="molecule type" value="Genomic_DNA"/>
</dbReference>
<name>A0AAP0GEN4_9ASPA</name>
<evidence type="ECO:0000313" key="3">
    <source>
        <dbReference type="Proteomes" id="UP001418222"/>
    </source>
</evidence>
<dbReference type="Proteomes" id="UP001418222">
    <property type="component" value="Unassembled WGS sequence"/>
</dbReference>
<protein>
    <submittedName>
        <fullName evidence="2">Uncharacterized protein</fullName>
    </submittedName>
</protein>
<gene>
    <name evidence="2" type="ORF">KSP39_PZI002019</name>
</gene>
<feature type="region of interest" description="Disordered" evidence="1">
    <location>
        <begin position="85"/>
        <end position="107"/>
    </location>
</feature>
<dbReference type="AlphaFoldDB" id="A0AAP0GEN4"/>
<sequence>MSAVWRSGAAAVSRRCWRRNGGIAVLEDPHSLYKSDLQLAPTSLRLKIRRKGGCALSPSGATPMDSVVCGSPPMTSTVGWDMIGAQENSLEEDEDDSSEEEASPEKAFFQDESAARKTRLFSHKLATVDPAILELLLLLLCRVESILNKFIIFEDVIVTLGCHESGEKWLMSVD</sequence>
<proteinExistence type="predicted"/>
<feature type="compositionally biased region" description="Acidic residues" evidence="1">
    <location>
        <begin position="89"/>
        <end position="102"/>
    </location>
</feature>
<evidence type="ECO:0000313" key="2">
    <source>
        <dbReference type="EMBL" id="KAK8954941.1"/>
    </source>
</evidence>
<reference evidence="2 3" key="1">
    <citation type="journal article" date="2022" name="Nat. Plants">
        <title>Genomes of leafy and leafless Platanthera orchids illuminate the evolution of mycoheterotrophy.</title>
        <authorList>
            <person name="Li M.H."/>
            <person name="Liu K.W."/>
            <person name="Li Z."/>
            <person name="Lu H.C."/>
            <person name="Ye Q.L."/>
            <person name="Zhang D."/>
            <person name="Wang J.Y."/>
            <person name="Li Y.F."/>
            <person name="Zhong Z.M."/>
            <person name="Liu X."/>
            <person name="Yu X."/>
            <person name="Liu D.K."/>
            <person name="Tu X.D."/>
            <person name="Liu B."/>
            <person name="Hao Y."/>
            <person name="Liao X.Y."/>
            <person name="Jiang Y.T."/>
            <person name="Sun W.H."/>
            <person name="Chen J."/>
            <person name="Chen Y.Q."/>
            <person name="Ai Y."/>
            <person name="Zhai J.W."/>
            <person name="Wu S.S."/>
            <person name="Zhou Z."/>
            <person name="Hsiao Y.Y."/>
            <person name="Wu W.L."/>
            <person name="Chen Y.Y."/>
            <person name="Lin Y.F."/>
            <person name="Hsu J.L."/>
            <person name="Li C.Y."/>
            <person name="Wang Z.W."/>
            <person name="Zhao X."/>
            <person name="Zhong W.Y."/>
            <person name="Ma X.K."/>
            <person name="Ma L."/>
            <person name="Huang J."/>
            <person name="Chen G.Z."/>
            <person name="Huang M.Z."/>
            <person name="Huang L."/>
            <person name="Peng D.H."/>
            <person name="Luo Y.B."/>
            <person name="Zou S.Q."/>
            <person name="Chen S.P."/>
            <person name="Lan S."/>
            <person name="Tsai W.C."/>
            <person name="Van de Peer Y."/>
            <person name="Liu Z.J."/>
        </authorList>
    </citation>
    <scope>NUCLEOTIDE SEQUENCE [LARGE SCALE GENOMIC DNA]</scope>
    <source>
        <strain evidence="2">Lor287</strain>
    </source>
</reference>